<dbReference type="AlphaFoldDB" id="A0A1U7PX11"/>
<dbReference type="STRING" id="1121284.SAMN05660493_01028"/>
<dbReference type="Proteomes" id="UP000187261">
    <property type="component" value="Unassembled WGS sequence"/>
</dbReference>
<dbReference type="OrthoDB" id="705292at2"/>
<organism evidence="2 3">
    <name type="scientific">Epilithonimonas bovis DSM 19482</name>
    <dbReference type="NCBI Taxonomy" id="1121284"/>
    <lineage>
        <taxon>Bacteria</taxon>
        <taxon>Pseudomonadati</taxon>
        <taxon>Bacteroidota</taxon>
        <taxon>Flavobacteriia</taxon>
        <taxon>Flavobacteriales</taxon>
        <taxon>Weeksellaceae</taxon>
        <taxon>Chryseobacterium group</taxon>
        <taxon>Epilithonimonas</taxon>
    </lineage>
</organism>
<dbReference type="RefSeq" id="WP_076782395.1">
    <property type="nucleotide sequence ID" value="NZ_FTPU01000008.1"/>
</dbReference>
<gene>
    <name evidence="2" type="ORF">SAMN05660493_01028</name>
</gene>
<feature type="chain" id="PRO_5012143260" evidence="1">
    <location>
        <begin position="20"/>
        <end position="177"/>
    </location>
</feature>
<proteinExistence type="predicted"/>
<evidence type="ECO:0000313" key="3">
    <source>
        <dbReference type="Proteomes" id="UP000187261"/>
    </source>
</evidence>
<reference evidence="3" key="1">
    <citation type="submission" date="2016-10" db="EMBL/GenBank/DDBJ databases">
        <authorList>
            <person name="Varghese N."/>
            <person name="Submissions S."/>
        </authorList>
    </citation>
    <scope>NUCLEOTIDE SEQUENCE [LARGE SCALE GENOMIC DNA]</scope>
    <source>
        <strain evidence="3">DSM 19482</strain>
    </source>
</reference>
<dbReference type="EMBL" id="FTPU01000008">
    <property type="protein sequence ID" value="SIT96351.1"/>
    <property type="molecule type" value="Genomic_DNA"/>
</dbReference>
<keyword evidence="3" id="KW-1185">Reference proteome</keyword>
<protein>
    <submittedName>
        <fullName evidence="2">Uncharacterized protein</fullName>
    </submittedName>
</protein>
<evidence type="ECO:0000256" key="1">
    <source>
        <dbReference type="SAM" id="SignalP"/>
    </source>
</evidence>
<keyword evidence="1" id="KW-0732">Signal</keyword>
<sequence length="177" mass="18460">MKKLQYITVLLFGFNLVSAQVAIGKAAVNGNSAILDFDSASANSNGIILPAIADKNTALAATASNNNATFIFDKSDSKVKMYQNNAWVDLSDAAGDGTAVTSLTNSSAESGKGVVIGAATSNAVGVLILESTNKALILPQINNPATTVKSPFPGMMCYDTASLSLAVYDGVRWNYWK</sequence>
<name>A0A1U7PX11_9FLAO</name>
<accession>A0A1U7PX11</accession>
<feature type="signal peptide" evidence="1">
    <location>
        <begin position="1"/>
        <end position="19"/>
    </location>
</feature>
<evidence type="ECO:0000313" key="2">
    <source>
        <dbReference type="EMBL" id="SIT96351.1"/>
    </source>
</evidence>